<accession>A0A1J5SX14</accession>
<gene>
    <name evidence="1" type="ORF">GALL_54980</name>
</gene>
<evidence type="ECO:0000313" key="1">
    <source>
        <dbReference type="EMBL" id="OIR13114.1"/>
    </source>
</evidence>
<comment type="caution">
    <text evidence="1">The sequence shown here is derived from an EMBL/GenBank/DDBJ whole genome shotgun (WGS) entry which is preliminary data.</text>
</comment>
<sequence>MKGKTLSIFFVIAIIFCVSKTVAQTNSFDFSVNDLGKGKVQVSWNNPYETCVQLSVQRSYDSIRLFQTIFTAQSPELPTNGFVYNVGDQNVKMYYRVFYVLEGGNYFFTHSKAILASSLQKAGAYINSSSENNEFKTDEIFRSSKMRRVNPDIIISNLKANHPSSSAKPVGEKLVNIYFHRKDSLIQTVEYSDFKRFSDSILSKTKDTLYAIDRYDAILMPYIPINVWKPSEYIFTDHTGDITINLKEVKKHNYRISFFEEDKTPLFEIKHLKEPELILDKENFMHSGWFYFELFEDDKLKEKNKFFIAKEF</sequence>
<reference evidence="1" key="1">
    <citation type="submission" date="2016-10" db="EMBL/GenBank/DDBJ databases">
        <title>Sequence of Gallionella enrichment culture.</title>
        <authorList>
            <person name="Poehlein A."/>
            <person name="Muehling M."/>
            <person name="Daniel R."/>
        </authorList>
    </citation>
    <scope>NUCLEOTIDE SEQUENCE</scope>
</reference>
<protein>
    <submittedName>
        <fullName evidence="1">Uncharacterized protein</fullName>
    </submittedName>
</protein>
<organism evidence="1">
    <name type="scientific">mine drainage metagenome</name>
    <dbReference type="NCBI Taxonomy" id="410659"/>
    <lineage>
        <taxon>unclassified sequences</taxon>
        <taxon>metagenomes</taxon>
        <taxon>ecological metagenomes</taxon>
    </lineage>
</organism>
<dbReference type="EMBL" id="MLJW01000015">
    <property type="protein sequence ID" value="OIR13114.1"/>
    <property type="molecule type" value="Genomic_DNA"/>
</dbReference>
<dbReference type="AlphaFoldDB" id="A0A1J5SX14"/>
<proteinExistence type="predicted"/>
<name>A0A1J5SX14_9ZZZZ</name>